<dbReference type="SUPFAM" id="SSF56112">
    <property type="entry name" value="Protein kinase-like (PK-like)"/>
    <property type="match status" value="1"/>
</dbReference>
<evidence type="ECO:0000313" key="6">
    <source>
        <dbReference type="Ensembl" id="ENSCCEP00000005704.1"/>
    </source>
</evidence>
<dbReference type="InterPro" id="IPR011009">
    <property type="entry name" value="Kinase-like_dom_sf"/>
</dbReference>
<evidence type="ECO:0000256" key="1">
    <source>
        <dbReference type="ARBA" id="ARBA00008874"/>
    </source>
</evidence>
<comment type="similarity">
    <text evidence="1">Belongs to the protein kinase superfamily. STE Ser/Thr protein kinase family. STE20 subfamily.</text>
</comment>
<dbReference type="InterPro" id="IPR001245">
    <property type="entry name" value="Ser-Thr/Tyr_kinase_cat_dom"/>
</dbReference>
<feature type="domain" description="Protein kinase" evidence="5">
    <location>
        <begin position="1"/>
        <end position="350"/>
    </location>
</feature>
<keyword evidence="3" id="KW-0547">Nucleotide-binding</keyword>
<dbReference type="SMART" id="SM00220">
    <property type="entry name" value="S_TKc"/>
    <property type="match status" value="1"/>
</dbReference>
<keyword evidence="7" id="KW-1185">Reference proteome</keyword>
<reference evidence="6" key="1">
    <citation type="submission" date="2025-08" db="UniProtKB">
        <authorList>
            <consortium name="Ensembl"/>
        </authorList>
    </citation>
    <scope>IDENTIFICATION</scope>
</reference>
<proteinExistence type="inferred from homology"/>
<reference evidence="6" key="2">
    <citation type="submission" date="2025-09" db="UniProtKB">
        <authorList>
            <consortium name="Ensembl"/>
        </authorList>
    </citation>
    <scope>IDENTIFICATION</scope>
</reference>
<evidence type="ECO:0000313" key="7">
    <source>
        <dbReference type="Proteomes" id="UP000694410"/>
    </source>
</evidence>
<dbReference type="PROSITE" id="PS00108">
    <property type="entry name" value="PROTEIN_KINASE_ST"/>
    <property type="match status" value="1"/>
</dbReference>
<gene>
    <name evidence="6" type="primary">LOC111946166</name>
</gene>
<dbReference type="InterPro" id="IPR000719">
    <property type="entry name" value="Prot_kinase_dom"/>
</dbReference>
<name>A0A8C0UCU8_CYACU</name>
<dbReference type="GO" id="GO:0004674">
    <property type="term" value="F:protein serine/threonine kinase activity"/>
    <property type="evidence" value="ECO:0007669"/>
    <property type="project" value="UniProtKB-EC"/>
</dbReference>
<dbReference type="InterPro" id="IPR051931">
    <property type="entry name" value="PAK3-like"/>
</dbReference>
<dbReference type="Proteomes" id="UP000694410">
    <property type="component" value="Unplaced"/>
</dbReference>
<evidence type="ECO:0000259" key="5">
    <source>
        <dbReference type="PROSITE" id="PS50011"/>
    </source>
</evidence>
<dbReference type="EC" id="2.7.11.1" evidence="2"/>
<dbReference type="Pfam" id="PF00069">
    <property type="entry name" value="Pkinase"/>
    <property type="match status" value="1"/>
</dbReference>
<dbReference type="Gene3D" id="1.10.510.10">
    <property type="entry name" value="Transferase(Phosphotransferase) domain 1"/>
    <property type="match status" value="2"/>
</dbReference>
<sequence>MNEIRIMESNRSPRVVNYLASYLVHEELWLVMEYMDGGTLRDLIDEIQMSEGEIAAVSREVRDPICASKALSCIVWETGAQNGRDFMGQAWFLCCCSAMGKQEHLKGTVCQCPYTHWTHFPYSYPLLLYSSSVSCIGICSSPLRKVLLCYCGSSRLLLSMALCSAIPPHSPAKGTFHSCFLACAMNSQHYFLPPWFSFLSQCLQGLDFLHSNHVIHRDVKSNNILLRTDGSVKLADFGLSAQLTPEQNQRCSVTGTPWWMAPEVVKRQPYGPKVDVWSFGIVAIEMAEQKTPYDSFTARSAKFHIATEGSPQLRQPEQFSPLLRDFLSCCLQKGEAQRWSAKELLQHQFITSAMPGSSLAPLIVAVKKWKEEAGMQQSIYKLSSP</sequence>
<dbReference type="PROSITE" id="PS50011">
    <property type="entry name" value="PROTEIN_KINASE_DOM"/>
    <property type="match status" value="1"/>
</dbReference>
<accession>A0A8C0UCU8</accession>
<dbReference type="Pfam" id="PF07714">
    <property type="entry name" value="PK_Tyr_Ser-Thr"/>
    <property type="match status" value="1"/>
</dbReference>
<dbReference type="AlphaFoldDB" id="A0A8C0UCU8"/>
<keyword evidence="4" id="KW-0067">ATP-binding</keyword>
<organism evidence="6 7">
    <name type="scientific">Cyanistes caeruleus</name>
    <name type="common">Eurasian blue tit</name>
    <name type="synonym">Parus caeruleus</name>
    <dbReference type="NCBI Taxonomy" id="156563"/>
    <lineage>
        <taxon>Eukaryota</taxon>
        <taxon>Metazoa</taxon>
        <taxon>Chordata</taxon>
        <taxon>Craniata</taxon>
        <taxon>Vertebrata</taxon>
        <taxon>Euteleostomi</taxon>
        <taxon>Archelosauria</taxon>
        <taxon>Archosauria</taxon>
        <taxon>Dinosauria</taxon>
        <taxon>Saurischia</taxon>
        <taxon>Theropoda</taxon>
        <taxon>Coelurosauria</taxon>
        <taxon>Aves</taxon>
        <taxon>Neognathae</taxon>
        <taxon>Neoaves</taxon>
        <taxon>Telluraves</taxon>
        <taxon>Australaves</taxon>
        <taxon>Passeriformes</taxon>
        <taxon>Paridae</taxon>
        <taxon>Cyanistes</taxon>
    </lineage>
</organism>
<dbReference type="InterPro" id="IPR008271">
    <property type="entry name" value="Ser/Thr_kinase_AS"/>
</dbReference>
<dbReference type="GO" id="GO:0005524">
    <property type="term" value="F:ATP binding"/>
    <property type="evidence" value="ECO:0007669"/>
    <property type="project" value="UniProtKB-KW"/>
</dbReference>
<evidence type="ECO:0000256" key="2">
    <source>
        <dbReference type="ARBA" id="ARBA00012513"/>
    </source>
</evidence>
<dbReference type="Ensembl" id="ENSCCET00000009384.1">
    <property type="protein sequence ID" value="ENSCCEP00000005704.1"/>
    <property type="gene ID" value="ENSCCEG00000006234.1"/>
</dbReference>
<protein>
    <recommendedName>
        <fullName evidence="2">non-specific serine/threonine protein kinase</fullName>
        <ecNumber evidence="2">2.7.11.1</ecNumber>
    </recommendedName>
</protein>
<dbReference type="PANTHER" id="PTHR45832:SF22">
    <property type="entry name" value="SERINE_THREONINE-PROTEIN KINASE SAMKA-RELATED"/>
    <property type="match status" value="1"/>
</dbReference>
<dbReference type="PANTHER" id="PTHR45832">
    <property type="entry name" value="SERINE/THREONINE-PROTEIN KINASE SAMKA-RELATED-RELATED"/>
    <property type="match status" value="1"/>
</dbReference>
<evidence type="ECO:0000256" key="3">
    <source>
        <dbReference type="ARBA" id="ARBA00022741"/>
    </source>
</evidence>
<evidence type="ECO:0000256" key="4">
    <source>
        <dbReference type="ARBA" id="ARBA00022840"/>
    </source>
</evidence>